<dbReference type="EMBL" id="JACHJN010000007">
    <property type="protein sequence ID" value="MBB5958194.1"/>
    <property type="molecule type" value="Genomic_DNA"/>
</dbReference>
<proteinExistence type="predicted"/>
<gene>
    <name evidence="1" type="ORF">FHS29_004802</name>
</gene>
<name>A0A841CPA4_9PSEU</name>
<comment type="caution">
    <text evidence="1">The sequence shown here is derived from an EMBL/GenBank/DDBJ whole genome shotgun (WGS) entry which is preliminary data.</text>
</comment>
<accession>A0A841CPA4</accession>
<sequence length="405" mass="43801">MAVPINMTTRLARLHCHDEGDGWGNAAPYLWAVFFKIDGDSYVVQQGAGLIGSPIIVSSNGSHGNLGDTDVDAGDDVAIPEAIGSFSTVLKPIPVNDPFIASLLPDGNLPGITGVVVAAMEEDGWPHSLANDGYSAFVNAVHLAVVKVAADFQNATHAPTPEEITAAVDQVKASASASVRTQVKGSMDGWELLWFGTFGDNDDSIGTEAFTTDCDALEAAPDIDFARRWDEDEAEDGDWELFGWFSGNALPVIPGGCNLDGLFARTAADERVKDRSFDALRKFRDTTFREYPGLAAWWSAAMDAAPELAHLAGTDEQVQRSLEHLLAEAPRLLEDPREQVRPEDVAAGRLILQRLAAVSPLQAMRFARQAVRAFAKIDGLSWGEALDFMSRAKPRGRTLRKRAQR</sequence>
<evidence type="ECO:0000313" key="1">
    <source>
        <dbReference type="EMBL" id="MBB5958194.1"/>
    </source>
</evidence>
<dbReference type="AlphaFoldDB" id="A0A841CPA4"/>
<dbReference type="RefSeq" id="WP_184693934.1">
    <property type="nucleotide sequence ID" value="NZ_JACHJN010000007.1"/>
</dbReference>
<reference evidence="1 2" key="1">
    <citation type="submission" date="2020-08" db="EMBL/GenBank/DDBJ databases">
        <title>Genomic Encyclopedia of Type Strains, Phase III (KMG-III): the genomes of soil and plant-associated and newly described type strains.</title>
        <authorList>
            <person name="Whitman W."/>
        </authorList>
    </citation>
    <scope>NUCLEOTIDE SEQUENCE [LARGE SCALE GENOMIC DNA]</scope>
    <source>
        <strain evidence="1 2">CECT 8640</strain>
    </source>
</reference>
<dbReference type="Proteomes" id="UP000547510">
    <property type="component" value="Unassembled WGS sequence"/>
</dbReference>
<protein>
    <submittedName>
        <fullName evidence="1">Uncharacterized protein</fullName>
    </submittedName>
</protein>
<evidence type="ECO:0000313" key="2">
    <source>
        <dbReference type="Proteomes" id="UP000547510"/>
    </source>
</evidence>
<organism evidence="1 2">
    <name type="scientific">Saccharothrix tamanrassetensis</name>
    <dbReference type="NCBI Taxonomy" id="1051531"/>
    <lineage>
        <taxon>Bacteria</taxon>
        <taxon>Bacillati</taxon>
        <taxon>Actinomycetota</taxon>
        <taxon>Actinomycetes</taxon>
        <taxon>Pseudonocardiales</taxon>
        <taxon>Pseudonocardiaceae</taxon>
        <taxon>Saccharothrix</taxon>
    </lineage>
</organism>
<keyword evidence="2" id="KW-1185">Reference proteome</keyword>